<dbReference type="Proteomes" id="UP000253410">
    <property type="component" value="Unassembled WGS sequence"/>
</dbReference>
<evidence type="ECO:0000256" key="2">
    <source>
        <dbReference type="ARBA" id="ARBA00023125"/>
    </source>
</evidence>
<keyword evidence="1" id="KW-0805">Transcription regulation</keyword>
<proteinExistence type="predicted"/>
<dbReference type="PANTHER" id="PTHR47506">
    <property type="entry name" value="TRANSCRIPTIONAL REGULATORY PROTEIN"/>
    <property type="match status" value="1"/>
</dbReference>
<feature type="domain" description="HTH tetR-type" evidence="4">
    <location>
        <begin position="14"/>
        <end position="59"/>
    </location>
</feature>
<feature type="domain" description="Tetracyclin repressor-like C-terminal" evidence="5">
    <location>
        <begin position="86"/>
        <end position="181"/>
    </location>
</feature>
<dbReference type="Pfam" id="PF00440">
    <property type="entry name" value="TetR_N"/>
    <property type="match status" value="1"/>
</dbReference>
<organism evidence="6 7">
    <name type="scientific">Chitinophaga flava</name>
    <dbReference type="NCBI Taxonomy" id="2259036"/>
    <lineage>
        <taxon>Bacteria</taxon>
        <taxon>Pseudomonadati</taxon>
        <taxon>Bacteroidota</taxon>
        <taxon>Chitinophagia</taxon>
        <taxon>Chitinophagales</taxon>
        <taxon>Chitinophagaceae</taxon>
        <taxon>Chitinophaga</taxon>
    </lineage>
</organism>
<evidence type="ECO:0000313" key="7">
    <source>
        <dbReference type="Proteomes" id="UP000253410"/>
    </source>
</evidence>
<dbReference type="SUPFAM" id="SSF46689">
    <property type="entry name" value="Homeodomain-like"/>
    <property type="match status" value="1"/>
</dbReference>
<gene>
    <name evidence="6" type="ORF">DF182_24945</name>
</gene>
<evidence type="ECO:0000313" key="6">
    <source>
        <dbReference type="EMBL" id="RBL89743.1"/>
    </source>
</evidence>
<keyword evidence="2" id="KW-0238">DNA-binding</keyword>
<dbReference type="InterPro" id="IPR036271">
    <property type="entry name" value="Tet_transcr_reg_TetR-rel_C_sf"/>
</dbReference>
<dbReference type="Gene3D" id="1.10.10.60">
    <property type="entry name" value="Homeodomain-like"/>
    <property type="match status" value="1"/>
</dbReference>
<sequence length="194" mass="22012">MAGRPKIFDNEEVINKAIAVFWSKGYEATSTEDLLEAMGIGKGSFYLAFKGGKKELFEKVLEQFRQQADARMIKELANSDNPLDVIRNLFYNIAHAPKKVHHNGCFFGNTIVELASIEPQLMNKSVGLLQQLEDTFREIIIAAQKHGQLKNSMRPDLLAKHLITAWNGLNVTRRMYPDEKTLLPLIEIQLQVLT</sequence>
<dbReference type="AlphaFoldDB" id="A0A365XTT3"/>
<dbReference type="InterPro" id="IPR009057">
    <property type="entry name" value="Homeodomain-like_sf"/>
</dbReference>
<dbReference type="GO" id="GO:0003677">
    <property type="term" value="F:DNA binding"/>
    <property type="evidence" value="ECO:0007669"/>
    <property type="project" value="UniProtKB-KW"/>
</dbReference>
<dbReference type="SUPFAM" id="SSF48498">
    <property type="entry name" value="Tetracyclin repressor-like, C-terminal domain"/>
    <property type="match status" value="1"/>
</dbReference>
<dbReference type="Gene3D" id="1.10.357.10">
    <property type="entry name" value="Tetracycline Repressor, domain 2"/>
    <property type="match status" value="1"/>
</dbReference>
<dbReference type="RefSeq" id="WP_113618490.1">
    <property type="nucleotide sequence ID" value="NZ_QFFJ01000002.1"/>
</dbReference>
<dbReference type="EMBL" id="QFFJ01000002">
    <property type="protein sequence ID" value="RBL89743.1"/>
    <property type="molecule type" value="Genomic_DNA"/>
</dbReference>
<reference evidence="6 7" key="1">
    <citation type="submission" date="2018-05" db="EMBL/GenBank/DDBJ databases">
        <title>Chitinophaga sp. K3CV102501T nov., isolated from isolated from a monsoon evergreen broad-leaved forest soil.</title>
        <authorList>
            <person name="Lv Y."/>
        </authorList>
    </citation>
    <scope>NUCLEOTIDE SEQUENCE [LARGE SCALE GENOMIC DNA]</scope>
    <source>
        <strain evidence="6 7">GDMCC 1.1325</strain>
    </source>
</reference>
<dbReference type="InterPro" id="IPR001647">
    <property type="entry name" value="HTH_TetR"/>
</dbReference>
<protein>
    <submittedName>
        <fullName evidence="6">TetR/AcrR family transcriptional regulator</fullName>
    </submittedName>
</protein>
<evidence type="ECO:0000259" key="4">
    <source>
        <dbReference type="Pfam" id="PF00440"/>
    </source>
</evidence>
<name>A0A365XTT3_9BACT</name>
<dbReference type="OrthoDB" id="9795242at2"/>
<evidence type="ECO:0000256" key="3">
    <source>
        <dbReference type="ARBA" id="ARBA00023163"/>
    </source>
</evidence>
<dbReference type="InterPro" id="IPR011075">
    <property type="entry name" value="TetR_C"/>
</dbReference>
<comment type="caution">
    <text evidence="6">The sequence shown here is derived from an EMBL/GenBank/DDBJ whole genome shotgun (WGS) entry which is preliminary data.</text>
</comment>
<dbReference type="PANTHER" id="PTHR47506:SF1">
    <property type="entry name" value="HTH-TYPE TRANSCRIPTIONAL REGULATOR YJDC"/>
    <property type="match status" value="1"/>
</dbReference>
<evidence type="ECO:0000256" key="1">
    <source>
        <dbReference type="ARBA" id="ARBA00023015"/>
    </source>
</evidence>
<dbReference type="Pfam" id="PF16925">
    <property type="entry name" value="TetR_C_13"/>
    <property type="match status" value="1"/>
</dbReference>
<accession>A0A365XTT3</accession>
<keyword evidence="3" id="KW-0804">Transcription</keyword>
<evidence type="ECO:0000259" key="5">
    <source>
        <dbReference type="Pfam" id="PF16925"/>
    </source>
</evidence>
<keyword evidence="7" id="KW-1185">Reference proteome</keyword>